<evidence type="ECO:0000256" key="7">
    <source>
        <dbReference type="ARBA" id="ARBA00022782"/>
    </source>
</evidence>
<dbReference type="PROSITE" id="PS50026">
    <property type="entry name" value="EGF_3"/>
    <property type="match status" value="1"/>
</dbReference>
<evidence type="ECO:0000313" key="24">
    <source>
        <dbReference type="EMBL" id="KAG7499553.1"/>
    </source>
</evidence>
<dbReference type="FunFam" id="2.10.25.10:FF:001161">
    <property type="entry name" value="Netrin-G2"/>
    <property type="match status" value="1"/>
</dbReference>
<dbReference type="PANTHER" id="PTHR10574">
    <property type="entry name" value="NETRIN/LAMININ-RELATED"/>
    <property type="match status" value="1"/>
</dbReference>
<feature type="compositionally biased region" description="Low complexity" evidence="20">
    <location>
        <begin position="573"/>
        <end position="583"/>
    </location>
</feature>
<evidence type="ECO:0000313" key="25">
    <source>
        <dbReference type="Proteomes" id="UP000693946"/>
    </source>
</evidence>
<feature type="region of interest" description="Disordered" evidence="20">
    <location>
        <begin position="905"/>
        <end position="1450"/>
    </location>
</feature>
<dbReference type="Pfam" id="PF00053">
    <property type="entry name" value="EGF_laminin"/>
    <property type="match status" value="2"/>
</dbReference>
<evidence type="ECO:0000259" key="21">
    <source>
        <dbReference type="PROSITE" id="PS50026"/>
    </source>
</evidence>
<dbReference type="FunFam" id="2.10.25.10:FF:000180">
    <property type="entry name" value="Netrin G2"/>
    <property type="match status" value="1"/>
</dbReference>
<feature type="compositionally biased region" description="Basic and acidic residues" evidence="20">
    <location>
        <begin position="1120"/>
        <end position="1144"/>
    </location>
</feature>
<dbReference type="SMART" id="SM00180">
    <property type="entry name" value="EGF_Lam"/>
    <property type="match status" value="3"/>
</dbReference>
<sequence length="1653" mass="188915">MTVIDIVENERFRTMDSTTLPQDESVDQSSSWGPKPVYVCVCAFSVFLTSEHIRRREYNTTISRVLSAGPLSRAGCRPDLVGNTLESERSREVAPPRLFILSLYLPLSIPGKPELSIFYTFDTPGFRSSFPCRSRSRTAINDLRSHSRRRSREYSEDGRRGFLWPKRGRRCFHGCMFEDNHWSSVQWMTPLSETWMHADAPTPNSLQHYGESICQQEQSLEFINLEAVLLLLLHCVASTLGQYELCKSLVSTDEGSVWEHYACQPKPASMKDYMRIKVDPPGITCGNPPERFCTLENPYLCSDECDASNPDLAHPPQLMQDRERNGLITYWQTVTWRRHPEPLLANITMSWNKSLELTDDALITFEYGRPTIMVLDKSMDHGRSWQPYQFYADDCLDAFNMPPKRVRDLSPANITKVICTEQYSRWVGSKNDKNVKFEVRARFAVFAGARLQNMDNLYTRMESMKGLKDFFTFTNLRLRLLRPALGGTYVQRDNLLKYFYAISNIEVPARCKCNLHASQCLLQDGNLQCQCEHNTTGQDCQRCRKGFKAKSWKAGSYLPTPNGTPNTCTIAGSPSGSNSIDFSSSDHSEEVLPPGEEHRDSLTPEESAPSDTIHTHSHLSHPVPKEPAHHAVVFDHHHHPVTADHHHTTLVNTGENQAKNGQRGVSHTSEEHETHFHKTTISSEHGEEEGDAESRVSHDFEKHEPHKITHTSDHGERGEELKEDERKVSHESDHHGHDTHGEKHSTSFEHNERGRERKPEEIVAHNSEEHEHESHGHKTTTLHEHRDTKWEHTEADRTVSHNSEGHVHETHGHKATTSSTHGEKHDHKERHAERTDHHKTEEHVHETHGHETSTSSDHKEEKEGLHTHETHGHRTAASSEHGATWGEEGAHTGRKVSHHYEAHVPESHGHKTATSSEHGEEHHHKAIMTDHHKSEGHEHHGHKTSTSSEHREKGQEREEEEHRNRNSERKVLHQLEELMHETHGHRTTTLSEHGERQEEKERNAKTTGHHVFEGHEQEPHGHKHVTPGHKHDTHGYKHELHGHKTTAFSKHEEETDEVERHAERKVSQRSEGHVHETHSHQITASSGHGGEKHEEAHDDRRESGGHVHEIHGHKAASTPEHGHIRHEEMHRESKVSHKPEEHVHMTHGHQTTSSEHGEEREEDGHVTVFHKFEENEHKTHGHKETSSHGHGEERKPERKDSHESEEHVHETHGHRPTTSHGHREERKPERKVSHHFGEHVHETHGHTPGTANEHGHDTHNHRTVLSERGGTQKERHEETHVHHKADGHKYETHGHKTTTTTISHKHGEEGHRERKPEMTVHHTSEGHVHETHGHKITTSHEHREEKHEEKKVSQSHGHETHGHKATTSHGHGVERKPEKKVSHDIGEHVHETHGQKASEHGHQEHSHRSREGHEETHVSHNFGEHLHETNSHKTTSSEKEEEEEHAKRKAEKRGLLKLLISGEPQARQLFGIIYDDFKDCECYGHSNRCSYIDYLNIVTCVSCKHNTRGQNCQHCRLGYFRNASAELDDESVCIECNCNQMGSVHDRCNSTGFCQCKEGATGAKCDDCLPGYYWKQGCYPNICDEEMLLCQNGGTCYQNQKCICPPEFKGVLCQHSRCEAGKDCNAASSPRLSITSLLLCTLLAHLLATLSPH</sequence>
<evidence type="ECO:0000256" key="16">
    <source>
        <dbReference type="ARBA" id="ARBA00068906"/>
    </source>
</evidence>
<accession>A0AAV6R299</accession>
<feature type="disulfide bond" evidence="18">
    <location>
        <begin position="1604"/>
        <end position="1613"/>
    </location>
</feature>
<evidence type="ECO:0000259" key="22">
    <source>
        <dbReference type="PROSITE" id="PS50027"/>
    </source>
</evidence>
<feature type="region of interest" description="Disordered" evidence="20">
    <location>
        <begin position="656"/>
        <end position="888"/>
    </location>
</feature>
<evidence type="ECO:0000259" key="23">
    <source>
        <dbReference type="PROSITE" id="PS51117"/>
    </source>
</evidence>
<dbReference type="InterPro" id="IPR002049">
    <property type="entry name" value="LE_dom"/>
</dbReference>
<feature type="compositionally biased region" description="Basic and acidic residues" evidence="20">
    <location>
        <begin position="584"/>
        <end position="602"/>
    </location>
</feature>
<keyword evidence="11" id="KW-0325">Glycoprotein</keyword>
<keyword evidence="25" id="KW-1185">Reference proteome</keyword>
<dbReference type="Pfam" id="PF00055">
    <property type="entry name" value="Laminin_N"/>
    <property type="match status" value="1"/>
</dbReference>
<evidence type="ECO:0000256" key="14">
    <source>
        <dbReference type="ARBA" id="ARBA00055052"/>
    </source>
</evidence>
<keyword evidence="3" id="KW-1003">Cell membrane</keyword>
<dbReference type="GO" id="GO:0098552">
    <property type="term" value="C:side of membrane"/>
    <property type="evidence" value="ECO:0007669"/>
    <property type="project" value="UniProtKB-KW"/>
</dbReference>
<dbReference type="PROSITE" id="PS00022">
    <property type="entry name" value="EGF_1"/>
    <property type="match status" value="1"/>
</dbReference>
<feature type="compositionally biased region" description="Basic and acidic residues" evidence="20">
    <location>
        <begin position="1270"/>
        <end position="1280"/>
    </location>
</feature>
<feature type="compositionally biased region" description="Polar residues" evidence="20">
    <location>
        <begin position="559"/>
        <end position="572"/>
    </location>
</feature>
<dbReference type="PROSITE" id="PS01248">
    <property type="entry name" value="EGF_LAM_1"/>
    <property type="match status" value="1"/>
</dbReference>
<dbReference type="FunFam" id="2.10.25.10:FF:000439">
    <property type="entry name" value="Netrin G2"/>
    <property type="match status" value="1"/>
</dbReference>
<keyword evidence="7" id="KW-0221">Differentiation</keyword>
<evidence type="ECO:0000256" key="12">
    <source>
        <dbReference type="ARBA" id="ARBA00023288"/>
    </source>
</evidence>
<name>A0AAV6R299_SOLSE</name>
<feature type="domain" description="EGF-like" evidence="21">
    <location>
        <begin position="1579"/>
        <end position="1614"/>
    </location>
</feature>
<dbReference type="SMART" id="SM00136">
    <property type="entry name" value="LamNT"/>
    <property type="match status" value="1"/>
</dbReference>
<dbReference type="PROSITE" id="PS50027">
    <property type="entry name" value="EGF_LAM_2"/>
    <property type="match status" value="1"/>
</dbReference>
<feature type="compositionally biased region" description="Basic and acidic residues" evidence="20">
    <location>
        <begin position="1221"/>
        <end position="1245"/>
    </location>
</feature>
<dbReference type="GO" id="GO:0009888">
    <property type="term" value="P:tissue development"/>
    <property type="evidence" value="ECO:0007669"/>
    <property type="project" value="TreeGrafter"/>
</dbReference>
<dbReference type="GO" id="GO:0007409">
    <property type="term" value="P:axonogenesis"/>
    <property type="evidence" value="ECO:0007669"/>
    <property type="project" value="TreeGrafter"/>
</dbReference>
<dbReference type="InterPro" id="IPR008211">
    <property type="entry name" value="Laminin_N"/>
</dbReference>
<evidence type="ECO:0000256" key="18">
    <source>
        <dbReference type="PROSITE-ProRule" id="PRU00076"/>
    </source>
</evidence>
<evidence type="ECO:0000256" key="15">
    <source>
        <dbReference type="ARBA" id="ARBA00065506"/>
    </source>
</evidence>
<keyword evidence="6" id="KW-0677">Repeat</keyword>
<evidence type="ECO:0000256" key="11">
    <source>
        <dbReference type="ARBA" id="ARBA00023180"/>
    </source>
</evidence>
<dbReference type="GO" id="GO:0009887">
    <property type="term" value="P:animal organ morphogenesis"/>
    <property type="evidence" value="ECO:0007669"/>
    <property type="project" value="TreeGrafter"/>
</dbReference>
<feature type="domain" description="Laminin EGF-like" evidence="22">
    <location>
        <begin position="1536"/>
        <end position="1580"/>
    </location>
</feature>
<feature type="compositionally biased region" description="Basic and acidic residues" evidence="20">
    <location>
        <begin position="1049"/>
        <end position="1079"/>
    </location>
</feature>
<evidence type="ECO:0000256" key="17">
    <source>
        <dbReference type="ARBA" id="ARBA00079146"/>
    </source>
</evidence>
<dbReference type="GO" id="GO:0005886">
    <property type="term" value="C:plasma membrane"/>
    <property type="evidence" value="ECO:0007669"/>
    <property type="project" value="UniProtKB-SubCell"/>
</dbReference>
<feature type="disulfide bond" evidence="19">
    <location>
        <begin position="1556"/>
        <end position="1565"/>
    </location>
</feature>
<dbReference type="FunFam" id="2.60.120.260:FF:000005">
    <property type="entry name" value="Netrin G1"/>
    <property type="match status" value="1"/>
</dbReference>
<reference evidence="24 25" key="1">
    <citation type="journal article" date="2021" name="Sci. Rep.">
        <title>Chromosome anchoring in Senegalese sole (Solea senegalensis) reveals sex-associated markers and genome rearrangements in flatfish.</title>
        <authorList>
            <person name="Guerrero-Cozar I."/>
            <person name="Gomez-Garrido J."/>
            <person name="Berbel C."/>
            <person name="Martinez-Blanch J.F."/>
            <person name="Alioto T."/>
            <person name="Claros M.G."/>
            <person name="Gagnaire P.A."/>
            <person name="Manchado M."/>
        </authorList>
    </citation>
    <scope>NUCLEOTIDE SEQUENCE [LARGE SCALE GENOMIC DNA]</scope>
    <source>
        <strain evidence="24">Sse05_10M</strain>
    </source>
</reference>
<evidence type="ECO:0000256" key="13">
    <source>
        <dbReference type="ARBA" id="ARBA00023292"/>
    </source>
</evidence>
<evidence type="ECO:0000256" key="6">
    <source>
        <dbReference type="ARBA" id="ARBA00022737"/>
    </source>
</evidence>
<proteinExistence type="predicted"/>
<feature type="compositionally biased region" description="Basic and acidic residues" evidence="20">
    <location>
        <begin position="692"/>
        <end position="812"/>
    </location>
</feature>
<keyword evidence="18" id="KW-0245">EGF-like domain</keyword>
<feature type="compositionally biased region" description="Basic and acidic residues" evidence="20">
    <location>
        <begin position="821"/>
        <end position="872"/>
    </location>
</feature>
<feature type="compositionally biased region" description="Basic and acidic residues" evidence="20">
    <location>
        <begin position="1305"/>
        <end position="1362"/>
    </location>
</feature>
<evidence type="ECO:0000256" key="5">
    <source>
        <dbReference type="ARBA" id="ARBA00022729"/>
    </source>
</evidence>
<feature type="compositionally biased region" description="Basic and acidic residues" evidence="20">
    <location>
        <begin position="1155"/>
        <end position="1213"/>
    </location>
</feature>
<comment type="caution">
    <text evidence="24">The sequence shown here is derived from an EMBL/GenBank/DDBJ whole genome shotgun (WGS) entry which is preliminary data.</text>
</comment>
<protein>
    <recommendedName>
        <fullName evidence="16">Netrin-G2</fullName>
    </recommendedName>
    <alternativeName>
        <fullName evidence="17">Laminet-2</fullName>
    </alternativeName>
</protein>
<evidence type="ECO:0000256" key="20">
    <source>
        <dbReference type="SAM" id="MobiDB-lite"/>
    </source>
</evidence>
<feature type="compositionally biased region" description="Basic and acidic residues" evidence="20">
    <location>
        <begin position="1029"/>
        <end position="1039"/>
    </location>
</feature>
<dbReference type="PANTHER" id="PTHR10574:SF27">
    <property type="entry name" value="NETRIN-G2"/>
    <property type="match status" value="1"/>
</dbReference>
<dbReference type="Proteomes" id="UP000693946">
    <property type="component" value="Linkage Group LG21"/>
</dbReference>
<keyword evidence="5" id="KW-0732">Signal</keyword>
<evidence type="ECO:0000256" key="2">
    <source>
        <dbReference type="ARBA" id="ARBA00022473"/>
    </source>
</evidence>
<dbReference type="CDD" id="cd00055">
    <property type="entry name" value="EGF_Lam"/>
    <property type="match status" value="3"/>
</dbReference>
<keyword evidence="4" id="KW-0336">GPI-anchor</keyword>
<organism evidence="24 25">
    <name type="scientific">Solea senegalensis</name>
    <name type="common">Senegalese sole</name>
    <dbReference type="NCBI Taxonomy" id="28829"/>
    <lineage>
        <taxon>Eukaryota</taxon>
        <taxon>Metazoa</taxon>
        <taxon>Chordata</taxon>
        <taxon>Craniata</taxon>
        <taxon>Vertebrata</taxon>
        <taxon>Euteleostomi</taxon>
        <taxon>Actinopterygii</taxon>
        <taxon>Neopterygii</taxon>
        <taxon>Teleostei</taxon>
        <taxon>Neoteleostei</taxon>
        <taxon>Acanthomorphata</taxon>
        <taxon>Carangaria</taxon>
        <taxon>Pleuronectiformes</taxon>
        <taxon>Pleuronectoidei</taxon>
        <taxon>Soleidae</taxon>
        <taxon>Solea</taxon>
    </lineage>
</organism>
<feature type="compositionally biased region" description="Basic and acidic residues" evidence="20">
    <location>
        <begin position="992"/>
        <end position="1020"/>
    </location>
</feature>
<dbReference type="Pfam" id="PF24973">
    <property type="entry name" value="EGF_LMN_ATRN"/>
    <property type="match status" value="1"/>
</dbReference>
<feature type="disulfide bond" evidence="19">
    <location>
        <begin position="1536"/>
        <end position="1548"/>
    </location>
</feature>
<dbReference type="InterPro" id="IPR056863">
    <property type="entry name" value="LMN_ATRN_NET-like_EGF"/>
</dbReference>
<evidence type="ECO:0000256" key="1">
    <source>
        <dbReference type="ARBA" id="ARBA00004471"/>
    </source>
</evidence>
<feature type="compositionally biased region" description="Basic and acidic residues" evidence="20">
    <location>
        <begin position="1089"/>
        <end position="1112"/>
    </location>
</feature>
<comment type="subunit">
    <text evidence="15">Interacts with LRRC4.</text>
</comment>
<evidence type="ECO:0000256" key="9">
    <source>
        <dbReference type="ARBA" id="ARBA00023136"/>
    </source>
</evidence>
<dbReference type="InterPro" id="IPR050440">
    <property type="entry name" value="Laminin/Netrin_ECM"/>
</dbReference>
<comment type="caution">
    <text evidence="18">Lacks conserved residue(s) required for the propagation of feature annotation.</text>
</comment>
<feature type="compositionally biased region" description="Basic and acidic residues" evidence="20">
    <location>
        <begin position="948"/>
        <end position="984"/>
    </location>
</feature>
<dbReference type="FunFam" id="2.10.25.10:FF:000112">
    <property type="entry name" value="Netrin G1"/>
    <property type="match status" value="1"/>
</dbReference>
<keyword evidence="10 18" id="KW-1015">Disulfide bond</keyword>
<evidence type="ECO:0000256" key="4">
    <source>
        <dbReference type="ARBA" id="ARBA00022622"/>
    </source>
</evidence>
<feature type="region of interest" description="Disordered" evidence="20">
    <location>
        <begin position="558"/>
        <end position="624"/>
    </location>
</feature>
<keyword evidence="12" id="KW-0449">Lipoprotein</keyword>
<gene>
    <name evidence="24" type="ORF">JOB18_041442</name>
</gene>
<dbReference type="EMBL" id="JAGKHQ010000014">
    <property type="protein sequence ID" value="KAG7499553.1"/>
    <property type="molecule type" value="Genomic_DNA"/>
</dbReference>
<feature type="compositionally biased region" description="Basic and acidic residues" evidence="20">
    <location>
        <begin position="1371"/>
        <end position="1438"/>
    </location>
</feature>
<comment type="function">
    <text evidence="14">Involved in controlling patterning and neuronal circuit formation at the laminar, cellular, subcellular and synaptic levels. Promotes neurite outgrowth of both axons and dendrites.</text>
</comment>
<feature type="domain" description="Laminin N-terminal" evidence="23">
    <location>
        <begin position="259"/>
        <end position="510"/>
    </location>
</feature>
<comment type="subcellular location">
    <subcellularLocation>
        <location evidence="1">Cell membrane</location>
        <topology evidence="1">Lipid-anchor</topology>
        <topology evidence="1">GPI-anchor</topology>
        <orientation evidence="1">Extracellular side</orientation>
    </subcellularLocation>
</comment>
<keyword evidence="13 19" id="KW-0424">Laminin EGF-like domain</keyword>
<keyword evidence="9" id="KW-0472">Membrane</keyword>
<dbReference type="PROSITE" id="PS51117">
    <property type="entry name" value="LAMININ_NTER"/>
    <property type="match status" value="1"/>
</dbReference>
<keyword evidence="2" id="KW-0217">Developmental protein</keyword>
<dbReference type="InterPro" id="IPR000742">
    <property type="entry name" value="EGF"/>
</dbReference>
<evidence type="ECO:0000256" key="8">
    <source>
        <dbReference type="ARBA" id="ARBA00022902"/>
    </source>
</evidence>
<feature type="compositionally biased region" description="Basic and acidic residues" evidence="20">
    <location>
        <begin position="917"/>
        <end position="938"/>
    </location>
</feature>
<keyword evidence="8" id="KW-0524">Neurogenesis</keyword>
<evidence type="ECO:0000256" key="10">
    <source>
        <dbReference type="ARBA" id="ARBA00023157"/>
    </source>
</evidence>
<evidence type="ECO:0000256" key="3">
    <source>
        <dbReference type="ARBA" id="ARBA00022475"/>
    </source>
</evidence>
<feature type="compositionally biased region" description="Polar residues" evidence="20">
    <location>
        <begin position="656"/>
        <end position="666"/>
    </location>
</feature>
<evidence type="ECO:0000256" key="19">
    <source>
        <dbReference type="PROSITE-ProRule" id="PRU00460"/>
    </source>
</evidence>